<dbReference type="RefSeq" id="WP_187303178.1">
    <property type="nucleotide sequence ID" value="NZ_JACRYT010000009.1"/>
</dbReference>
<comment type="caution">
    <text evidence="1">The sequence shown here is derived from an EMBL/GenBank/DDBJ whole genome shotgun (WGS) entry which is preliminary data.</text>
</comment>
<dbReference type="SUPFAM" id="SSF51658">
    <property type="entry name" value="Xylose isomerase-like"/>
    <property type="match status" value="1"/>
</dbReference>
<name>A0A923NNZ6_9FIRM</name>
<evidence type="ECO:0000313" key="2">
    <source>
        <dbReference type="Proteomes" id="UP000602647"/>
    </source>
</evidence>
<gene>
    <name evidence="1" type="ORF">H9L42_09545</name>
</gene>
<protein>
    <submittedName>
        <fullName evidence="1">Uncharacterized protein</fullName>
    </submittedName>
</protein>
<proteinExistence type="predicted"/>
<sequence length="133" mass="15548">MKDRLYIASVSQNAPDLAKAYGIGLELDYYCMAANMDEPLFEKTREQVARELEAAGSPRLIFHAPFNELYPAAIDPQIQRIAYKRYEQAYHLAKGVYGIEKMVVHSGYVPRIYYKQWHHEKSQEWLDKEGYLK</sequence>
<reference evidence="1" key="1">
    <citation type="submission" date="2020-08" db="EMBL/GenBank/DDBJ databases">
        <title>Genome public.</title>
        <authorList>
            <person name="Liu C."/>
            <person name="Sun Q."/>
        </authorList>
    </citation>
    <scope>NUCLEOTIDE SEQUENCE</scope>
    <source>
        <strain evidence="1">BX12</strain>
    </source>
</reference>
<dbReference type="Gene3D" id="3.20.20.150">
    <property type="entry name" value="Divalent-metal-dependent TIM barrel enzymes"/>
    <property type="match status" value="1"/>
</dbReference>
<keyword evidence="2" id="KW-1185">Reference proteome</keyword>
<dbReference type="AlphaFoldDB" id="A0A923NNZ6"/>
<accession>A0A923NNZ6</accession>
<dbReference type="InterPro" id="IPR036237">
    <property type="entry name" value="Xyl_isomerase-like_sf"/>
</dbReference>
<dbReference type="Proteomes" id="UP000602647">
    <property type="component" value="Unassembled WGS sequence"/>
</dbReference>
<dbReference type="EMBL" id="JACRYT010000009">
    <property type="protein sequence ID" value="MBC6680075.1"/>
    <property type="molecule type" value="Genomic_DNA"/>
</dbReference>
<evidence type="ECO:0000313" key="1">
    <source>
        <dbReference type="EMBL" id="MBC6680075.1"/>
    </source>
</evidence>
<organism evidence="1 2">
    <name type="scientific">Zhenpiania hominis</name>
    <dbReference type="NCBI Taxonomy" id="2763644"/>
    <lineage>
        <taxon>Bacteria</taxon>
        <taxon>Bacillati</taxon>
        <taxon>Bacillota</taxon>
        <taxon>Clostridia</taxon>
        <taxon>Peptostreptococcales</taxon>
        <taxon>Anaerovoracaceae</taxon>
        <taxon>Zhenpiania</taxon>
    </lineage>
</organism>